<proteinExistence type="predicted"/>
<evidence type="ECO:0000313" key="2">
    <source>
        <dbReference type="Proteomes" id="UP000092582"/>
    </source>
</evidence>
<dbReference type="AlphaFoldDB" id="A0A1B1BKW2"/>
<dbReference type="Proteomes" id="UP000092582">
    <property type="component" value="Chromosome 1"/>
</dbReference>
<name>A0A1B1BKW2_9MICO</name>
<reference evidence="1 2" key="1">
    <citation type="submission" date="2016-06" db="EMBL/GenBank/DDBJ databases">
        <title>Genome sequencing of Cryobacterium arcticum PAMC 27867.</title>
        <authorList>
            <person name="Lee J."/>
            <person name="Kim O.-S."/>
        </authorList>
    </citation>
    <scope>NUCLEOTIDE SEQUENCE [LARGE SCALE GENOMIC DNA]</scope>
    <source>
        <strain evidence="1 2">PAMC 27867</strain>
    </source>
</reference>
<protein>
    <submittedName>
        <fullName evidence="1">Uncharacterized protein</fullName>
    </submittedName>
</protein>
<dbReference type="KEGG" id="cart:PA27867_2184"/>
<accession>A0A1B1BKW2</accession>
<organism evidence="1 2">
    <name type="scientific">Cryobacterium arcticum</name>
    <dbReference type="NCBI Taxonomy" id="670052"/>
    <lineage>
        <taxon>Bacteria</taxon>
        <taxon>Bacillati</taxon>
        <taxon>Actinomycetota</taxon>
        <taxon>Actinomycetes</taxon>
        <taxon>Micrococcales</taxon>
        <taxon>Microbacteriaceae</taxon>
        <taxon>Cryobacterium</taxon>
    </lineage>
</organism>
<evidence type="ECO:0000313" key="1">
    <source>
        <dbReference type="EMBL" id="ANP73136.1"/>
    </source>
</evidence>
<keyword evidence="2" id="KW-1185">Reference proteome</keyword>
<dbReference type="EMBL" id="CP016282">
    <property type="protein sequence ID" value="ANP73136.1"/>
    <property type="molecule type" value="Genomic_DNA"/>
</dbReference>
<gene>
    <name evidence="1" type="ORF">PA27867_2184</name>
</gene>
<sequence>MKEFVVYNNAVTRYSAENVITQTRKPPLYRGFLLLGYLDSNQEQMIAISAESLPRNWGGIPRISAVFMGLSVRAGTE</sequence>